<feature type="domain" description="AMP-binding enzyme C-terminal" evidence="7">
    <location>
        <begin position="463"/>
        <end position="540"/>
    </location>
</feature>
<feature type="domain" description="AMP-dependent synthetase/ligase" evidence="6">
    <location>
        <begin position="44"/>
        <end position="403"/>
    </location>
</feature>
<dbReference type="Gene3D" id="3.40.50.12780">
    <property type="entry name" value="N-terminal domain of ligase-like"/>
    <property type="match status" value="1"/>
</dbReference>
<keyword evidence="9" id="KW-1185">Reference proteome</keyword>
<comment type="caution">
    <text evidence="8">The sequence shown here is derived from an EMBL/GenBank/DDBJ whole genome shotgun (WGS) entry which is preliminary data.</text>
</comment>
<dbReference type="PANTHER" id="PTHR43107:SF15">
    <property type="entry name" value="FATTY ACID TRANSPORT PROTEIN 3, ISOFORM A"/>
    <property type="match status" value="1"/>
</dbReference>
<dbReference type="Proteomes" id="UP000763641">
    <property type="component" value="Unassembled WGS sequence"/>
</dbReference>
<evidence type="ECO:0000256" key="3">
    <source>
        <dbReference type="ARBA" id="ARBA00022741"/>
    </source>
</evidence>
<dbReference type="RefSeq" id="WP_204199913.1">
    <property type="nucleotide sequence ID" value="NZ_JAFEMC010000005.1"/>
</dbReference>
<keyword evidence="3" id="KW-0547">Nucleotide-binding</keyword>
<evidence type="ECO:0000256" key="1">
    <source>
        <dbReference type="ARBA" id="ARBA00006432"/>
    </source>
</evidence>
<dbReference type="EMBL" id="JAFEMC010000005">
    <property type="protein sequence ID" value="MBM6577813.1"/>
    <property type="molecule type" value="Genomic_DNA"/>
</dbReference>
<sequence>MMWFAGDNDKSGQRAVERTPAAVLTYPHFEPHFPRDQWSLPAVLEHQAVHRADRPCLSWTDVGRAHSFGEVNKIANRVGRGFQSLGVAKGDFVILFLPNCLEYVFAWYGLAKIGAVEVTIGNDYKGEFLRHQAGLSKGRLAVTTPQLAARMAEIEDQLEGIEHCILVGDGTPPAFSRITTSRFEDLPQGDGSNPGIEVGPRDTAAVLFTSGTTGLSKGVLMAHSQFYFFAEEDVQLVRLTEDDVYSTAFPLFHGNAQFLTVYPSLIAGAHCVLYPRFSASDFFGRIRRSNSTVCNLLGATMAFILAQPPSSEDRDHRLTRIYAAPLAPDLAEKFVARFGPITFVDGFGQTEISNVFQTPWGAPRPAGASGVLVDQFFEIRLADPETDEEVPEGAIGELLVRHKEPGIICNGYLGMPEKTVETWRNLWFHTGDAMRRDAEGWYYFVDRVKDALRRRGENISSFEVEAVVRSHPAIAECAVIGSPADEAGGEDEVKAFVVLNDCAVLDHHDLAAWCDARMPSYMVPRYVEVIDALPQTPSQKVQKKALRESGHGPGNWDRMRARQTAGATG</sequence>
<dbReference type="InterPro" id="IPR045851">
    <property type="entry name" value="AMP-bd_C_sf"/>
</dbReference>
<evidence type="ECO:0000313" key="8">
    <source>
        <dbReference type="EMBL" id="MBM6577813.1"/>
    </source>
</evidence>
<dbReference type="PROSITE" id="PS00455">
    <property type="entry name" value="AMP_BINDING"/>
    <property type="match status" value="1"/>
</dbReference>
<dbReference type="InterPro" id="IPR020845">
    <property type="entry name" value="AMP-binding_CS"/>
</dbReference>
<dbReference type="PANTHER" id="PTHR43107">
    <property type="entry name" value="LONG-CHAIN FATTY ACID TRANSPORT PROTEIN"/>
    <property type="match status" value="1"/>
</dbReference>
<dbReference type="Gene3D" id="3.30.300.30">
    <property type="match status" value="1"/>
</dbReference>
<keyword evidence="2" id="KW-0436">Ligase</keyword>
<dbReference type="InterPro" id="IPR042099">
    <property type="entry name" value="ANL_N_sf"/>
</dbReference>
<dbReference type="SUPFAM" id="SSF56801">
    <property type="entry name" value="Acetyl-CoA synthetase-like"/>
    <property type="match status" value="1"/>
</dbReference>
<protein>
    <submittedName>
        <fullName evidence="8">AMP-binding protein</fullName>
    </submittedName>
</protein>
<evidence type="ECO:0000256" key="5">
    <source>
        <dbReference type="SAM" id="MobiDB-lite"/>
    </source>
</evidence>
<evidence type="ECO:0000256" key="2">
    <source>
        <dbReference type="ARBA" id="ARBA00022598"/>
    </source>
</evidence>
<dbReference type="Pfam" id="PF00501">
    <property type="entry name" value="AMP-binding"/>
    <property type="match status" value="1"/>
</dbReference>
<evidence type="ECO:0000313" key="9">
    <source>
        <dbReference type="Proteomes" id="UP000763641"/>
    </source>
</evidence>
<organism evidence="8 9">
    <name type="scientific">Sphingomonas longa</name>
    <dbReference type="NCBI Taxonomy" id="2778730"/>
    <lineage>
        <taxon>Bacteria</taxon>
        <taxon>Pseudomonadati</taxon>
        <taxon>Pseudomonadota</taxon>
        <taxon>Alphaproteobacteria</taxon>
        <taxon>Sphingomonadales</taxon>
        <taxon>Sphingomonadaceae</taxon>
        <taxon>Sphingomonas</taxon>
    </lineage>
</organism>
<evidence type="ECO:0000256" key="4">
    <source>
        <dbReference type="ARBA" id="ARBA00022840"/>
    </source>
</evidence>
<dbReference type="Pfam" id="PF13193">
    <property type="entry name" value="AMP-binding_C"/>
    <property type="match status" value="1"/>
</dbReference>
<gene>
    <name evidence="8" type="ORF">ILT43_15630</name>
</gene>
<feature type="region of interest" description="Disordered" evidence="5">
    <location>
        <begin position="538"/>
        <end position="569"/>
    </location>
</feature>
<dbReference type="InterPro" id="IPR025110">
    <property type="entry name" value="AMP-bd_C"/>
</dbReference>
<reference evidence="8 9" key="1">
    <citation type="submission" date="2020-12" db="EMBL/GenBank/DDBJ databases">
        <title>Sphingomonas sp.</title>
        <authorList>
            <person name="Kim M.K."/>
        </authorList>
    </citation>
    <scope>NUCLEOTIDE SEQUENCE [LARGE SCALE GENOMIC DNA]</scope>
    <source>
        <strain evidence="8 9">BT552</strain>
    </source>
</reference>
<accession>A0ABS2DAA0</accession>
<comment type="similarity">
    <text evidence="1">Belongs to the ATP-dependent AMP-binding enzyme family.</text>
</comment>
<evidence type="ECO:0000259" key="7">
    <source>
        <dbReference type="Pfam" id="PF13193"/>
    </source>
</evidence>
<keyword evidence="4" id="KW-0067">ATP-binding</keyword>
<evidence type="ECO:0000259" key="6">
    <source>
        <dbReference type="Pfam" id="PF00501"/>
    </source>
</evidence>
<name>A0ABS2DAA0_9SPHN</name>
<proteinExistence type="inferred from homology"/>
<dbReference type="InterPro" id="IPR000873">
    <property type="entry name" value="AMP-dep_synth/lig_dom"/>
</dbReference>